<evidence type="ECO:0000259" key="2">
    <source>
        <dbReference type="PROSITE" id="PS50022"/>
    </source>
</evidence>
<dbReference type="AlphaFoldDB" id="A7S127"/>
<dbReference type="PANTHER" id="PTHR24543:SF325">
    <property type="entry name" value="F5_8 TYPE C DOMAIN-CONTAINING PROTEIN"/>
    <property type="match status" value="1"/>
</dbReference>
<dbReference type="SUPFAM" id="SSF49785">
    <property type="entry name" value="Galactose-binding domain-like"/>
    <property type="match status" value="1"/>
</dbReference>
<evidence type="ECO:0000313" key="4">
    <source>
        <dbReference type="Proteomes" id="UP000001593"/>
    </source>
</evidence>
<feature type="chain" id="PRO_5002714917" description="F5/8 type C domain-containing protein" evidence="1">
    <location>
        <begin position="23"/>
        <end position="192"/>
    </location>
</feature>
<proteinExistence type="predicted"/>
<gene>
    <name evidence="3" type="ORF">NEMVEDRAFT_v1g205168</name>
</gene>
<dbReference type="InParanoid" id="A7S127"/>
<dbReference type="PhylomeDB" id="A7S127"/>
<dbReference type="PROSITE" id="PS01286">
    <property type="entry name" value="FA58C_2"/>
    <property type="match status" value="1"/>
</dbReference>
<feature type="signal peptide" evidence="1">
    <location>
        <begin position="1"/>
        <end position="22"/>
    </location>
</feature>
<dbReference type="OMA" id="TATDAWC"/>
<dbReference type="Pfam" id="PF00754">
    <property type="entry name" value="F5_F8_type_C"/>
    <property type="match status" value="1"/>
</dbReference>
<organism evidence="3 4">
    <name type="scientific">Nematostella vectensis</name>
    <name type="common">Starlet sea anemone</name>
    <dbReference type="NCBI Taxonomy" id="45351"/>
    <lineage>
        <taxon>Eukaryota</taxon>
        <taxon>Metazoa</taxon>
        <taxon>Cnidaria</taxon>
        <taxon>Anthozoa</taxon>
        <taxon>Hexacorallia</taxon>
        <taxon>Actiniaria</taxon>
        <taxon>Edwardsiidae</taxon>
        <taxon>Nematostella</taxon>
    </lineage>
</organism>
<dbReference type="EMBL" id="DS469563">
    <property type="protein sequence ID" value="EDO42567.1"/>
    <property type="molecule type" value="Genomic_DNA"/>
</dbReference>
<evidence type="ECO:0000313" key="3">
    <source>
        <dbReference type="EMBL" id="EDO42567.1"/>
    </source>
</evidence>
<dbReference type="PROSITE" id="PS50022">
    <property type="entry name" value="FA58C_3"/>
    <property type="match status" value="1"/>
</dbReference>
<dbReference type="STRING" id="45351.A7S127"/>
<dbReference type="InterPro" id="IPR000421">
    <property type="entry name" value="FA58C"/>
</dbReference>
<dbReference type="PANTHER" id="PTHR24543">
    <property type="entry name" value="MULTICOPPER OXIDASE-RELATED"/>
    <property type="match status" value="1"/>
</dbReference>
<dbReference type="HOGENOM" id="CLU_030066_1_0_1"/>
<protein>
    <recommendedName>
        <fullName evidence="2">F5/8 type C domain-containing protein</fullName>
    </recommendedName>
</protein>
<name>A7S127_NEMVE</name>
<keyword evidence="4" id="KW-1185">Reference proteome</keyword>
<keyword evidence="1" id="KW-0732">Signal</keyword>
<dbReference type="KEGG" id="nve:5514387"/>
<dbReference type="FunFam" id="2.60.120.260:FF:000016">
    <property type="entry name" value="Contactin-associated protein-like 4 isoform 1"/>
    <property type="match status" value="1"/>
</dbReference>
<accession>A7S127</accession>
<reference evidence="3 4" key="1">
    <citation type="journal article" date="2007" name="Science">
        <title>Sea anemone genome reveals ancestral eumetazoan gene repertoire and genomic organization.</title>
        <authorList>
            <person name="Putnam N.H."/>
            <person name="Srivastava M."/>
            <person name="Hellsten U."/>
            <person name="Dirks B."/>
            <person name="Chapman J."/>
            <person name="Salamov A."/>
            <person name="Terry A."/>
            <person name="Shapiro H."/>
            <person name="Lindquist E."/>
            <person name="Kapitonov V.V."/>
            <person name="Jurka J."/>
            <person name="Genikhovich G."/>
            <person name="Grigoriev I.V."/>
            <person name="Lucas S.M."/>
            <person name="Steele R.E."/>
            <person name="Finnerty J.R."/>
            <person name="Technau U."/>
            <person name="Martindale M.Q."/>
            <person name="Rokhsar D.S."/>
        </authorList>
    </citation>
    <scope>NUCLEOTIDE SEQUENCE [LARGE SCALE GENOMIC DNA]</scope>
    <source>
        <strain evidence="4">CH2 X CH6</strain>
    </source>
</reference>
<feature type="domain" description="F5/8 type C" evidence="2">
    <location>
        <begin position="31"/>
        <end position="182"/>
    </location>
</feature>
<sequence>MVAREVLLSCAVLCLCLSMICADETKSKNVVKETKAKVTQTPKACYEALGVQTGGLDDNDISASSKLENFTATDAWCSPTTDENQYLQIDLGEKTKLTRIATQGDLQKPDKHVKSFALLYSNDGKKFQTYGTSGNEEIFDGNVDSFTVHHNNLKTPVIARYVRINPRTWEKGICLRVELYGCDRKYHLTKRL</sequence>
<dbReference type="Gene3D" id="2.60.120.260">
    <property type="entry name" value="Galactose-binding domain-like"/>
    <property type="match status" value="1"/>
</dbReference>
<dbReference type="eggNOG" id="ENOG502QRMB">
    <property type="taxonomic scope" value="Eukaryota"/>
</dbReference>
<dbReference type="SMART" id="SM00231">
    <property type="entry name" value="FA58C"/>
    <property type="match status" value="1"/>
</dbReference>
<evidence type="ECO:0000256" key="1">
    <source>
        <dbReference type="SAM" id="SignalP"/>
    </source>
</evidence>
<dbReference type="Proteomes" id="UP000001593">
    <property type="component" value="Unassembled WGS sequence"/>
</dbReference>
<dbReference type="CDD" id="cd00057">
    <property type="entry name" value="FA58C"/>
    <property type="match status" value="1"/>
</dbReference>
<dbReference type="PROSITE" id="PS01285">
    <property type="entry name" value="FA58C_1"/>
    <property type="match status" value="1"/>
</dbReference>
<dbReference type="InterPro" id="IPR008979">
    <property type="entry name" value="Galactose-bd-like_sf"/>
</dbReference>
<dbReference type="OrthoDB" id="6018330at2759"/>